<dbReference type="InterPro" id="IPR036249">
    <property type="entry name" value="Thioredoxin-like_sf"/>
</dbReference>
<organism evidence="2 3">
    <name type="scientific">Saitoella complicata (strain BCRC 22490 / CBS 7301 / JCM 7358 / NBRC 10748 / NRRL Y-17804)</name>
    <dbReference type="NCBI Taxonomy" id="698492"/>
    <lineage>
        <taxon>Eukaryota</taxon>
        <taxon>Fungi</taxon>
        <taxon>Dikarya</taxon>
        <taxon>Ascomycota</taxon>
        <taxon>Taphrinomycotina</taxon>
        <taxon>Taphrinomycotina incertae sedis</taxon>
        <taxon>Saitoella</taxon>
    </lineage>
</organism>
<dbReference type="CDD" id="cd02989">
    <property type="entry name" value="Phd_like_TxnDC9"/>
    <property type="match status" value="1"/>
</dbReference>
<reference evidence="2 3" key="2">
    <citation type="journal article" date="2014" name="J. Gen. Appl. Microbiol.">
        <title>The early diverging ascomycetous budding yeast Saitoella complicata has three histone deacetylases belonging to the Clr6, Hos2, and Rpd3 lineages.</title>
        <authorList>
            <person name="Nishida H."/>
            <person name="Matsumoto T."/>
            <person name="Kondo S."/>
            <person name="Hamamoto M."/>
            <person name="Yoshikawa H."/>
        </authorList>
    </citation>
    <scope>NUCLEOTIDE SEQUENCE [LARGE SCALE GENOMIC DNA]</scope>
    <source>
        <strain evidence="2 3">NRRL Y-17804</strain>
    </source>
</reference>
<sequence>MAFGECGVHRRIPGVMYLQNASYTNQTLRSAQQLPAFALALSDPIIITGNHNTHINLPSVVVTFNLILPCRTRSTLPEARDDQDSDIDEDALFEELENEENDYGFREQRMQQLSEQLAKEKEFKEAGGGAYEDITDDKTLMELTTTKKRVIAHFYHKDFRRCDIMHSHLSLLAKKHLGTRFVKVDVEKVPFLVVKLKIQVLPCVLSFVDATVKDRIIGFEDIGNTDGFTTATLEWRFVGCGVVERPKVAEDATPKSIFGFSSQKNTAGEDDDDWDEFE</sequence>
<feature type="compositionally biased region" description="Acidic residues" evidence="1">
    <location>
        <begin position="268"/>
        <end position="278"/>
    </location>
</feature>
<reference evidence="2 3" key="1">
    <citation type="journal article" date="2011" name="J. Gen. Appl. Microbiol.">
        <title>Draft genome sequencing of the enigmatic yeast Saitoella complicata.</title>
        <authorList>
            <person name="Nishida H."/>
            <person name="Hamamoto M."/>
            <person name="Sugiyama J."/>
        </authorList>
    </citation>
    <scope>NUCLEOTIDE SEQUENCE [LARGE SCALE GENOMIC DNA]</scope>
    <source>
        <strain evidence="2 3">NRRL Y-17804</strain>
    </source>
</reference>
<dbReference type="STRING" id="698492.A0A0E9NFQ3"/>
<reference evidence="2 3" key="3">
    <citation type="journal article" date="2015" name="Genome Announc.">
        <title>Draft Genome Sequence of the Archiascomycetous Yeast Saitoella complicata.</title>
        <authorList>
            <person name="Yamauchi K."/>
            <person name="Kondo S."/>
            <person name="Hamamoto M."/>
            <person name="Takahashi Y."/>
            <person name="Ogura Y."/>
            <person name="Hayashi T."/>
            <person name="Nishida H."/>
        </authorList>
    </citation>
    <scope>NUCLEOTIDE SEQUENCE [LARGE SCALE GENOMIC DNA]</scope>
    <source>
        <strain evidence="2 3">NRRL Y-17804</strain>
    </source>
</reference>
<keyword evidence="3" id="KW-1185">Reference proteome</keyword>
<gene>
    <name evidence="2" type="ORF">G7K_2867-t1</name>
</gene>
<evidence type="ECO:0000313" key="2">
    <source>
        <dbReference type="EMBL" id="GAO48697.1"/>
    </source>
</evidence>
<evidence type="ECO:0008006" key="4">
    <source>
        <dbReference type="Google" id="ProtNLM"/>
    </source>
</evidence>
<evidence type="ECO:0000313" key="3">
    <source>
        <dbReference type="Proteomes" id="UP000033140"/>
    </source>
</evidence>
<dbReference type="EMBL" id="BACD03000016">
    <property type="protein sequence ID" value="GAO48697.1"/>
    <property type="molecule type" value="Genomic_DNA"/>
</dbReference>
<dbReference type="OMA" id="NHNTHIN"/>
<proteinExistence type="predicted"/>
<protein>
    <recommendedName>
        <fullName evidence="4">Thioredoxin domain-containing protein</fullName>
    </recommendedName>
</protein>
<dbReference type="SUPFAM" id="SSF52833">
    <property type="entry name" value="Thioredoxin-like"/>
    <property type="match status" value="1"/>
</dbReference>
<name>A0A0E9NFQ3_SAICN</name>
<accession>A0A0E9NFQ3</accession>
<evidence type="ECO:0000256" key="1">
    <source>
        <dbReference type="SAM" id="MobiDB-lite"/>
    </source>
</evidence>
<dbReference type="PANTHER" id="PTHR21148">
    <property type="entry name" value="THIOREDOXIN DOMAIN-CONTAINING PROTEIN 9"/>
    <property type="match status" value="1"/>
</dbReference>
<comment type="caution">
    <text evidence="2">The sequence shown here is derived from an EMBL/GenBank/DDBJ whole genome shotgun (WGS) entry which is preliminary data.</text>
</comment>
<dbReference type="Gene3D" id="3.40.30.10">
    <property type="entry name" value="Glutaredoxin"/>
    <property type="match status" value="1"/>
</dbReference>
<dbReference type="AlphaFoldDB" id="A0A0E9NFQ3"/>
<feature type="region of interest" description="Disordered" evidence="1">
    <location>
        <begin position="258"/>
        <end position="278"/>
    </location>
</feature>
<dbReference type="Proteomes" id="UP000033140">
    <property type="component" value="Unassembled WGS sequence"/>
</dbReference>